<name>A0A381P618_9ZZZZ</name>
<reference evidence="2" key="1">
    <citation type="submission" date="2018-05" db="EMBL/GenBank/DDBJ databases">
        <authorList>
            <person name="Lanie J.A."/>
            <person name="Ng W.-L."/>
            <person name="Kazmierczak K.M."/>
            <person name="Andrzejewski T.M."/>
            <person name="Davidsen T.M."/>
            <person name="Wayne K.J."/>
            <person name="Tettelin H."/>
            <person name="Glass J.I."/>
            <person name="Rusch D."/>
            <person name="Podicherti R."/>
            <person name="Tsui H.-C.T."/>
            <person name="Winkler M.E."/>
        </authorList>
    </citation>
    <scope>NUCLEOTIDE SEQUENCE</scope>
</reference>
<feature type="non-terminal residue" evidence="2">
    <location>
        <position position="1"/>
    </location>
</feature>
<keyword evidence="1" id="KW-0560">Oxidoreductase</keyword>
<feature type="non-terminal residue" evidence="2">
    <location>
        <position position="60"/>
    </location>
</feature>
<dbReference type="AlphaFoldDB" id="A0A381P618"/>
<evidence type="ECO:0000313" key="2">
    <source>
        <dbReference type="EMBL" id="SUZ61658.1"/>
    </source>
</evidence>
<organism evidence="2">
    <name type="scientific">marine metagenome</name>
    <dbReference type="NCBI Taxonomy" id="408172"/>
    <lineage>
        <taxon>unclassified sequences</taxon>
        <taxon>metagenomes</taxon>
        <taxon>ecological metagenomes</taxon>
    </lineage>
</organism>
<dbReference type="Gene3D" id="3.60.130.10">
    <property type="entry name" value="Clavaminate synthase-like"/>
    <property type="match status" value="1"/>
</dbReference>
<dbReference type="EMBL" id="UINC01000819">
    <property type="protein sequence ID" value="SUZ61658.1"/>
    <property type="molecule type" value="Genomic_DNA"/>
</dbReference>
<dbReference type="InterPro" id="IPR042098">
    <property type="entry name" value="TauD-like_sf"/>
</dbReference>
<evidence type="ECO:0008006" key="3">
    <source>
        <dbReference type="Google" id="ProtNLM"/>
    </source>
</evidence>
<evidence type="ECO:0000256" key="1">
    <source>
        <dbReference type="ARBA" id="ARBA00023002"/>
    </source>
</evidence>
<gene>
    <name evidence="2" type="ORF">METZ01_LOCUS14512</name>
</gene>
<proteinExistence type="predicted"/>
<accession>A0A381P618</accession>
<dbReference type="GO" id="GO:0016491">
    <property type="term" value="F:oxidoreductase activity"/>
    <property type="evidence" value="ECO:0007669"/>
    <property type="project" value="UniProtKB-KW"/>
</dbReference>
<sequence length="60" mass="6554">VEIRIDTRILTPAGFGIEISGFDISRLNNQSSQALTQAFLDHGGLLVLRDQALETPNDLC</sequence>
<protein>
    <recommendedName>
        <fullName evidence="3">TauD/TfdA-like domain-containing protein</fullName>
    </recommendedName>
</protein>